<keyword evidence="5 12" id="KW-1133">Transmembrane helix</keyword>
<keyword evidence="15" id="KW-1185">Reference proteome</keyword>
<keyword evidence="3" id="KW-0997">Cell inner membrane</keyword>
<dbReference type="EMBL" id="JACOFW010000019">
    <property type="protein sequence ID" value="MBC3808742.1"/>
    <property type="molecule type" value="Genomic_DNA"/>
</dbReference>
<evidence type="ECO:0000256" key="4">
    <source>
        <dbReference type="ARBA" id="ARBA00022692"/>
    </source>
</evidence>
<keyword evidence="4 12" id="KW-0812">Transmembrane</keyword>
<evidence type="ECO:0000256" key="8">
    <source>
        <dbReference type="ARBA" id="ARBA00038408"/>
    </source>
</evidence>
<proteinExistence type="inferred from homology"/>
<comment type="subcellular location">
    <subcellularLocation>
        <location evidence="1">Cell inner membrane</location>
        <topology evidence="1">Single-pass type II membrane protein</topology>
        <orientation evidence="1">Periplasmic side</orientation>
    </subcellularLocation>
</comment>
<keyword evidence="7" id="KW-0143">Chaperone</keyword>
<keyword evidence="6 12" id="KW-0472">Membrane</keyword>
<evidence type="ECO:0000256" key="10">
    <source>
        <dbReference type="ARBA" id="ARBA00042775"/>
    </source>
</evidence>
<feature type="domain" description="PpiC" evidence="13">
    <location>
        <begin position="266"/>
        <end position="369"/>
    </location>
</feature>
<feature type="transmembrane region" description="Helical" evidence="12">
    <location>
        <begin position="12"/>
        <end position="33"/>
    </location>
</feature>
<evidence type="ECO:0000256" key="7">
    <source>
        <dbReference type="ARBA" id="ARBA00023186"/>
    </source>
</evidence>
<evidence type="ECO:0000313" key="15">
    <source>
        <dbReference type="Proteomes" id="UP000648257"/>
    </source>
</evidence>
<dbReference type="InterPro" id="IPR046357">
    <property type="entry name" value="PPIase_dom_sf"/>
</dbReference>
<evidence type="ECO:0000256" key="1">
    <source>
        <dbReference type="ARBA" id="ARBA00004382"/>
    </source>
</evidence>
<gene>
    <name evidence="14" type="ORF">H8K52_15455</name>
</gene>
<evidence type="ECO:0000256" key="5">
    <source>
        <dbReference type="ARBA" id="ARBA00022989"/>
    </source>
</evidence>
<keyword evidence="11" id="KW-0697">Rotamase</keyword>
<evidence type="ECO:0000256" key="12">
    <source>
        <dbReference type="SAM" id="Phobius"/>
    </source>
</evidence>
<sequence length="640" mass="70121">MFEYIRTHKRIMQGVLLVIIFPSFALFGVDSFMQSRNANQSVATVAGQAISQQEFDQALSNQLDRLKQAYGQNFDAQMLNTPEARQGILDDLIARKALAVETAKSKLTVSDQALQQSILETPGLKKPDNSFDSDRYKSLLAMQGMTPAMYEASLRQDMTLQQLVGAVQNTAISSKAVANRIALISEQEREVQSLNFHAKDFAASVKVTDDMLRVYYDKNAKQFEIPELVSAEYVVLSNDVLAEQIVVTDAEVKSHYDQNTKNYTTDEQRRASHILLNLKKDAAEADAKAVKAKAESLLAQVRKDPAQFAKLAKENSQDPGSAERGGDLDFFARGAMVKAFDETAFKLKEGEISGLVQTEYGIHIIQLTAIKPAAVKSLDDVKAQLISDIKKQKAGKAYAEAAETFTNTVYEQADSLQAVSDKLKLKIEKVSNLNRQPIPGMPTTMIANNPKFLSAIFSEDALKKKNNIEAIEIAPNTLVSGRVVEYKPASKRPFDEVKAVIQSKVLESEALALAKKSGEAKLQALKSADNANGFSDVKVVSRLKKADLSSEALLALVKADVQKLPTYVGVDVPGVGYDVYRISKVSVGTPDPVRRAGEAQQLENSASQQDVYSYIEALKKKSKVEINKAALNSKANTNAP</sequence>
<organism evidence="14 15">
    <name type="scientific">Undibacterium seohonense</name>
    <dbReference type="NCBI Taxonomy" id="1344950"/>
    <lineage>
        <taxon>Bacteria</taxon>
        <taxon>Pseudomonadati</taxon>
        <taxon>Pseudomonadota</taxon>
        <taxon>Betaproteobacteria</taxon>
        <taxon>Burkholderiales</taxon>
        <taxon>Oxalobacteraceae</taxon>
        <taxon>Undibacterium</taxon>
    </lineage>
</organism>
<evidence type="ECO:0000256" key="11">
    <source>
        <dbReference type="PROSITE-ProRule" id="PRU00278"/>
    </source>
</evidence>
<dbReference type="PROSITE" id="PS50198">
    <property type="entry name" value="PPIC_PPIASE_2"/>
    <property type="match status" value="1"/>
</dbReference>
<dbReference type="RefSeq" id="WP_186923811.1">
    <property type="nucleotide sequence ID" value="NZ_JACOFW010000019.1"/>
</dbReference>
<dbReference type="SUPFAM" id="SSF109998">
    <property type="entry name" value="Triger factor/SurA peptide-binding domain-like"/>
    <property type="match status" value="1"/>
</dbReference>
<evidence type="ECO:0000259" key="13">
    <source>
        <dbReference type="PROSITE" id="PS50198"/>
    </source>
</evidence>
<accession>A0ABR6X789</accession>
<comment type="caution">
    <text evidence="14">The sequence shown here is derived from an EMBL/GenBank/DDBJ whole genome shotgun (WGS) entry which is preliminary data.</text>
</comment>
<comment type="similarity">
    <text evidence="8">Belongs to the PpiD chaperone family.</text>
</comment>
<evidence type="ECO:0000256" key="3">
    <source>
        <dbReference type="ARBA" id="ARBA00022519"/>
    </source>
</evidence>
<dbReference type="InterPro" id="IPR000297">
    <property type="entry name" value="PPIase_PpiC"/>
</dbReference>
<evidence type="ECO:0000256" key="9">
    <source>
        <dbReference type="ARBA" id="ARBA00040743"/>
    </source>
</evidence>
<name>A0ABR6X789_9BURK</name>
<dbReference type="SUPFAM" id="SSF54534">
    <property type="entry name" value="FKBP-like"/>
    <property type="match status" value="1"/>
</dbReference>
<dbReference type="InterPro" id="IPR027304">
    <property type="entry name" value="Trigger_fact/SurA_dom_sf"/>
</dbReference>
<dbReference type="PANTHER" id="PTHR47529:SF1">
    <property type="entry name" value="PERIPLASMIC CHAPERONE PPID"/>
    <property type="match status" value="1"/>
</dbReference>
<reference evidence="14 15" key="1">
    <citation type="submission" date="2020-08" db="EMBL/GenBank/DDBJ databases">
        <title>Novel species isolated from subtropical streams in China.</title>
        <authorList>
            <person name="Lu H."/>
        </authorList>
    </citation>
    <scope>NUCLEOTIDE SEQUENCE [LARGE SCALE GENOMIC DNA]</scope>
    <source>
        <strain evidence="14 15">KACC 16656</strain>
    </source>
</reference>
<keyword evidence="2" id="KW-1003">Cell membrane</keyword>
<dbReference type="Pfam" id="PF13624">
    <property type="entry name" value="SurA_N_3"/>
    <property type="match status" value="1"/>
</dbReference>
<dbReference type="PANTHER" id="PTHR47529">
    <property type="entry name" value="PEPTIDYL-PROLYL CIS-TRANS ISOMERASE D"/>
    <property type="match status" value="1"/>
</dbReference>
<evidence type="ECO:0000313" key="14">
    <source>
        <dbReference type="EMBL" id="MBC3808742.1"/>
    </source>
</evidence>
<dbReference type="Gene3D" id="1.10.4030.10">
    <property type="entry name" value="Porin chaperone SurA, peptide-binding domain"/>
    <property type="match status" value="1"/>
</dbReference>
<protein>
    <recommendedName>
        <fullName evidence="9">Periplasmic chaperone PpiD</fullName>
    </recommendedName>
    <alternativeName>
        <fullName evidence="10">Periplasmic folding chaperone</fullName>
    </alternativeName>
</protein>
<dbReference type="Gene3D" id="3.10.50.40">
    <property type="match status" value="1"/>
</dbReference>
<dbReference type="Pfam" id="PF13616">
    <property type="entry name" value="Rotamase_3"/>
    <property type="match status" value="1"/>
</dbReference>
<evidence type="ECO:0000256" key="6">
    <source>
        <dbReference type="ARBA" id="ARBA00023136"/>
    </source>
</evidence>
<evidence type="ECO:0000256" key="2">
    <source>
        <dbReference type="ARBA" id="ARBA00022475"/>
    </source>
</evidence>
<dbReference type="Proteomes" id="UP000648257">
    <property type="component" value="Unassembled WGS sequence"/>
</dbReference>
<dbReference type="InterPro" id="IPR052029">
    <property type="entry name" value="PpiD_chaperone"/>
</dbReference>
<keyword evidence="11" id="KW-0413">Isomerase</keyword>